<name>A0A0B0PT46_GOSAR</name>
<dbReference type="Proteomes" id="UP000032142">
    <property type="component" value="Unassembled WGS sequence"/>
</dbReference>
<dbReference type="AlphaFoldDB" id="A0A0B0PT46"/>
<proteinExistence type="predicted"/>
<sequence length="24" mass="2692">MLHGHVFPGVDIKMKSICSTRPHT</sequence>
<gene>
    <name evidence="1" type="ORF">F383_12198</name>
</gene>
<organism evidence="1 2">
    <name type="scientific">Gossypium arboreum</name>
    <name type="common">Tree cotton</name>
    <name type="synonym">Gossypium nanking</name>
    <dbReference type="NCBI Taxonomy" id="29729"/>
    <lineage>
        <taxon>Eukaryota</taxon>
        <taxon>Viridiplantae</taxon>
        <taxon>Streptophyta</taxon>
        <taxon>Embryophyta</taxon>
        <taxon>Tracheophyta</taxon>
        <taxon>Spermatophyta</taxon>
        <taxon>Magnoliopsida</taxon>
        <taxon>eudicotyledons</taxon>
        <taxon>Gunneridae</taxon>
        <taxon>Pentapetalae</taxon>
        <taxon>rosids</taxon>
        <taxon>malvids</taxon>
        <taxon>Malvales</taxon>
        <taxon>Malvaceae</taxon>
        <taxon>Malvoideae</taxon>
        <taxon>Gossypium</taxon>
    </lineage>
</organism>
<dbReference type="EMBL" id="KN443266">
    <property type="protein sequence ID" value="KHG28012.1"/>
    <property type="molecule type" value="Genomic_DNA"/>
</dbReference>
<accession>A0A0B0PT46</accession>
<evidence type="ECO:0000313" key="1">
    <source>
        <dbReference type="EMBL" id="KHG28012.1"/>
    </source>
</evidence>
<reference evidence="2" key="1">
    <citation type="submission" date="2014-09" db="EMBL/GenBank/DDBJ databases">
        <authorList>
            <person name="Mudge J."/>
            <person name="Ramaraj T."/>
            <person name="Lindquist I.E."/>
            <person name="Bharti A.K."/>
            <person name="Sundararajan A."/>
            <person name="Cameron C.T."/>
            <person name="Woodward J.E."/>
            <person name="May G.D."/>
            <person name="Brubaker C."/>
            <person name="Broadhvest J."/>
            <person name="Wilkins T.A."/>
        </authorList>
    </citation>
    <scope>NUCLEOTIDE SEQUENCE</scope>
    <source>
        <strain evidence="2">cv. AKA8401</strain>
    </source>
</reference>
<protein>
    <submittedName>
        <fullName evidence="1">Uncharacterized protein</fullName>
    </submittedName>
</protein>
<evidence type="ECO:0000313" key="2">
    <source>
        <dbReference type="Proteomes" id="UP000032142"/>
    </source>
</evidence>
<keyword evidence="2" id="KW-1185">Reference proteome</keyword>